<dbReference type="SUPFAM" id="SSF49879">
    <property type="entry name" value="SMAD/FHA domain"/>
    <property type="match status" value="1"/>
</dbReference>
<reference evidence="4 5" key="1">
    <citation type="submission" date="2023-02" db="EMBL/GenBank/DDBJ databases">
        <title>Study of novel species of the Microbacterium genus.</title>
        <authorList>
            <person name="Arroyo-Herrera I."/>
            <person name="Roman-Ponce B."/>
            <person name="Vasquez-Murrieta M.S."/>
        </authorList>
    </citation>
    <scope>NUCLEOTIDE SEQUENCE [LARGE SCALE GENOMIC DNA]</scope>
    <source>
        <strain evidence="4 5">NE1TT3</strain>
    </source>
</reference>
<comment type="caution">
    <text evidence="4">The sequence shown here is derived from an EMBL/GenBank/DDBJ whole genome shotgun (WGS) entry which is preliminary data.</text>
</comment>
<name>A0ABT5SMN0_9MICO</name>
<gene>
    <name evidence="4" type="ORF">PUW80_13710</name>
</gene>
<feature type="compositionally biased region" description="Low complexity" evidence="2">
    <location>
        <begin position="194"/>
        <end position="215"/>
    </location>
</feature>
<dbReference type="InterPro" id="IPR000253">
    <property type="entry name" value="FHA_dom"/>
</dbReference>
<dbReference type="RefSeq" id="WP_274264953.1">
    <property type="nucleotide sequence ID" value="NZ_JAQZCI010000004.1"/>
</dbReference>
<protein>
    <submittedName>
        <fullName evidence="4">FHA domain-containing protein</fullName>
    </submittedName>
</protein>
<evidence type="ECO:0000259" key="3">
    <source>
        <dbReference type="PROSITE" id="PS50006"/>
    </source>
</evidence>
<keyword evidence="5" id="KW-1185">Reference proteome</keyword>
<dbReference type="Pfam" id="PF00498">
    <property type="entry name" value="FHA"/>
    <property type="match status" value="1"/>
</dbReference>
<evidence type="ECO:0000256" key="2">
    <source>
        <dbReference type="SAM" id="MobiDB-lite"/>
    </source>
</evidence>
<dbReference type="Proteomes" id="UP001218170">
    <property type="component" value="Unassembled WGS sequence"/>
</dbReference>
<keyword evidence="1" id="KW-0597">Phosphoprotein</keyword>
<evidence type="ECO:0000256" key="1">
    <source>
        <dbReference type="ARBA" id="ARBA00022553"/>
    </source>
</evidence>
<feature type="region of interest" description="Disordered" evidence="2">
    <location>
        <begin position="180"/>
        <end position="218"/>
    </location>
</feature>
<organism evidence="4 5">
    <name type="scientific">Microbacterium thalli</name>
    <dbReference type="NCBI Taxonomy" id="3027921"/>
    <lineage>
        <taxon>Bacteria</taxon>
        <taxon>Bacillati</taxon>
        <taxon>Actinomycetota</taxon>
        <taxon>Actinomycetes</taxon>
        <taxon>Micrococcales</taxon>
        <taxon>Microbacteriaceae</taxon>
        <taxon>Microbacterium</taxon>
    </lineage>
</organism>
<proteinExistence type="predicted"/>
<dbReference type="CDD" id="cd00060">
    <property type="entry name" value="FHA"/>
    <property type="match status" value="1"/>
</dbReference>
<evidence type="ECO:0000313" key="4">
    <source>
        <dbReference type="EMBL" id="MDD7963406.1"/>
    </source>
</evidence>
<dbReference type="PROSITE" id="PS50006">
    <property type="entry name" value="FHA_DOMAIN"/>
    <property type="match status" value="1"/>
</dbReference>
<sequence length="356" mass="36052">MFRYPTPDDAPSAGFAMVADRFALLLGPEAGDDLASALWGAMTVPDAVFEDLLSIIAAVGIGRLPDFALVELVDVPSSSVAVAVRGGATIDLHGPQRSSYSGGGVGTWVEGSAQRVGGISLGLDVAAGGGVLPLGRGVARANALQWGETDPTPDAALDAAPRAAAPLADIDPLETVTIDRGSLDDAVGPRRRGNTAPAAAPRAEASGAASLGAASPQPETVEIDDSTVMGARHPATPVVTVPEAPRPPRYVLRVGDVEHPLDQPVVLGRSPRAGQHPGARIVAVASPRKEVSGTHLEVSIADDHMVVRDLGSTNGTVLRDPAGVASLLRGGASARVEPGTRLDLGDGVTAELTSAP</sequence>
<accession>A0ABT5SMN0</accession>
<evidence type="ECO:0000313" key="5">
    <source>
        <dbReference type="Proteomes" id="UP001218170"/>
    </source>
</evidence>
<feature type="region of interest" description="Disordered" evidence="2">
    <location>
        <begin position="337"/>
        <end position="356"/>
    </location>
</feature>
<dbReference type="Gene3D" id="2.60.200.20">
    <property type="match status" value="1"/>
</dbReference>
<dbReference type="InterPro" id="IPR008984">
    <property type="entry name" value="SMAD_FHA_dom_sf"/>
</dbReference>
<dbReference type="EMBL" id="JAQZCI010000004">
    <property type="protein sequence ID" value="MDD7963406.1"/>
    <property type="molecule type" value="Genomic_DNA"/>
</dbReference>
<feature type="domain" description="FHA" evidence="3">
    <location>
        <begin position="265"/>
        <end position="318"/>
    </location>
</feature>